<dbReference type="InterPro" id="IPR003333">
    <property type="entry name" value="CMAS"/>
</dbReference>
<dbReference type="SUPFAM" id="SSF53335">
    <property type="entry name" value="S-adenosyl-L-methionine-dependent methyltransferases"/>
    <property type="match status" value="1"/>
</dbReference>
<proteinExistence type="inferred from homology"/>
<name>A0A2H0UDP3_9BACT</name>
<dbReference type="EMBL" id="PFBI01000006">
    <property type="protein sequence ID" value="PIR84544.1"/>
    <property type="molecule type" value="Genomic_DNA"/>
</dbReference>
<feature type="active site" evidence="6">
    <location>
        <position position="350"/>
    </location>
</feature>
<dbReference type="InterPro" id="IPR050723">
    <property type="entry name" value="CFA/CMAS"/>
</dbReference>
<dbReference type="Proteomes" id="UP000229344">
    <property type="component" value="Unassembled WGS sequence"/>
</dbReference>
<evidence type="ECO:0000256" key="4">
    <source>
        <dbReference type="ARBA" id="ARBA00022691"/>
    </source>
</evidence>
<sequence>MEQAKQVVSTLLKKANIELGGSRPFDPTVNDERLYQRILRGGSLALGESYMDGWWSVDRLDALIAKVRRLDLQRDLYAKPLAGAALFFHIIKARLFNLQNMKRALHVNERHYDIGNDLYEKMLDPWMQYTCAYWDRGAENLNEAQVAKLALIAEKLKLRPGMRVLDIGCGWGGLSKYLAQTHGVIVDGITLSKEQKVFADNFVKGTSATIHYADYRTYTNEPYDRIVSIGMFEAVGYKNFRTYMECAHRLLKDDGIFLLHTIGTNVTVYAGDPWIDAYIFPNGMLPSPSQISDSIEKLFVMEDWHNFGPSYDKTLMAWYENFKAAWPELKESGAYDDRFYRMWEYYLLMCAGLFRARKTQLWQIILTKGGLPDGYQSVR</sequence>
<evidence type="ECO:0000256" key="5">
    <source>
        <dbReference type="ARBA" id="ARBA00023098"/>
    </source>
</evidence>
<evidence type="ECO:0000313" key="7">
    <source>
        <dbReference type="EMBL" id="PIR84544.1"/>
    </source>
</evidence>
<accession>A0A2H0UDP3</accession>
<gene>
    <name evidence="7" type="ORF">COU16_03125</name>
</gene>
<comment type="caution">
    <text evidence="7">The sequence shown here is derived from an EMBL/GenBank/DDBJ whole genome shotgun (WGS) entry which is preliminary data.</text>
</comment>
<dbReference type="AlphaFoldDB" id="A0A2H0UDP3"/>
<dbReference type="GO" id="GO:0008168">
    <property type="term" value="F:methyltransferase activity"/>
    <property type="evidence" value="ECO:0007669"/>
    <property type="project" value="UniProtKB-KW"/>
</dbReference>
<keyword evidence="2" id="KW-0489">Methyltransferase</keyword>
<evidence type="ECO:0000256" key="3">
    <source>
        <dbReference type="ARBA" id="ARBA00022679"/>
    </source>
</evidence>
<dbReference type="Gene3D" id="3.40.50.150">
    <property type="entry name" value="Vaccinia Virus protein VP39"/>
    <property type="match status" value="1"/>
</dbReference>
<keyword evidence="5" id="KW-0443">Lipid metabolism</keyword>
<keyword evidence="3" id="KW-0808">Transferase</keyword>
<comment type="similarity">
    <text evidence="1">Belongs to the CFA/CMAS family.</text>
</comment>
<protein>
    <submittedName>
        <fullName evidence="7">Cyclopropane-fatty-acyl-phospholipid synthase</fullName>
    </submittedName>
</protein>
<dbReference type="GO" id="GO:0008610">
    <property type="term" value="P:lipid biosynthetic process"/>
    <property type="evidence" value="ECO:0007669"/>
    <property type="project" value="InterPro"/>
</dbReference>
<keyword evidence="4" id="KW-0949">S-adenosyl-L-methionine</keyword>
<dbReference type="CDD" id="cd02440">
    <property type="entry name" value="AdoMet_MTases"/>
    <property type="match status" value="1"/>
</dbReference>
<dbReference type="PIRSF" id="PIRSF003085">
    <property type="entry name" value="CMAS"/>
    <property type="match status" value="1"/>
</dbReference>
<dbReference type="PANTHER" id="PTHR43667:SF1">
    <property type="entry name" value="CYCLOPROPANE-FATTY-ACYL-PHOSPHOLIPID SYNTHASE"/>
    <property type="match status" value="1"/>
</dbReference>
<organism evidence="7 8">
    <name type="scientific">Candidatus Kaiserbacteria bacterium CG10_big_fil_rev_8_21_14_0_10_47_16</name>
    <dbReference type="NCBI Taxonomy" id="1974608"/>
    <lineage>
        <taxon>Bacteria</taxon>
        <taxon>Candidatus Kaiseribacteriota</taxon>
    </lineage>
</organism>
<dbReference type="Pfam" id="PF02353">
    <property type="entry name" value="CMAS"/>
    <property type="match status" value="1"/>
</dbReference>
<reference evidence="8" key="1">
    <citation type="submission" date="2017-09" db="EMBL/GenBank/DDBJ databases">
        <title>Depth-based differentiation of microbial function through sediment-hosted aquifers and enrichment of novel symbionts in the deep terrestrial subsurface.</title>
        <authorList>
            <person name="Probst A.J."/>
            <person name="Ladd B."/>
            <person name="Jarett J.K."/>
            <person name="Geller-Mcgrath D.E."/>
            <person name="Sieber C.M.K."/>
            <person name="Emerson J.B."/>
            <person name="Anantharaman K."/>
            <person name="Thomas B.C."/>
            <person name="Malmstrom R."/>
            <person name="Stieglmeier M."/>
            <person name="Klingl A."/>
            <person name="Woyke T."/>
            <person name="Ryan C.M."/>
            <person name="Banfield J.F."/>
        </authorList>
    </citation>
    <scope>NUCLEOTIDE SEQUENCE [LARGE SCALE GENOMIC DNA]</scope>
</reference>
<dbReference type="NCBIfam" id="NF008686">
    <property type="entry name" value="PRK11705.1"/>
    <property type="match status" value="1"/>
</dbReference>
<evidence type="ECO:0000256" key="1">
    <source>
        <dbReference type="ARBA" id="ARBA00010815"/>
    </source>
</evidence>
<dbReference type="PANTHER" id="PTHR43667">
    <property type="entry name" value="CYCLOPROPANE-FATTY-ACYL-PHOSPHOLIPID SYNTHASE"/>
    <property type="match status" value="1"/>
</dbReference>
<evidence type="ECO:0000256" key="6">
    <source>
        <dbReference type="PIRSR" id="PIRSR003085-1"/>
    </source>
</evidence>
<evidence type="ECO:0000256" key="2">
    <source>
        <dbReference type="ARBA" id="ARBA00022603"/>
    </source>
</evidence>
<dbReference type="InterPro" id="IPR029063">
    <property type="entry name" value="SAM-dependent_MTases_sf"/>
</dbReference>
<dbReference type="GO" id="GO:0032259">
    <property type="term" value="P:methylation"/>
    <property type="evidence" value="ECO:0007669"/>
    <property type="project" value="UniProtKB-KW"/>
</dbReference>
<evidence type="ECO:0000313" key="8">
    <source>
        <dbReference type="Proteomes" id="UP000229344"/>
    </source>
</evidence>